<accession>A0A453K6B6</accession>
<organism evidence="2 3">
    <name type="scientific">Aegilops tauschii subsp. strangulata</name>
    <name type="common">Goatgrass</name>
    <dbReference type="NCBI Taxonomy" id="200361"/>
    <lineage>
        <taxon>Eukaryota</taxon>
        <taxon>Viridiplantae</taxon>
        <taxon>Streptophyta</taxon>
        <taxon>Embryophyta</taxon>
        <taxon>Tracheophyta</taxon>
        <taxon>Spermatophyta</taxon>
        <taxon>Magnoliopsida</taxon>
        <taxon>Liliopsida</taxon>
        <taxon>Poales</taxon>
        <taxon>Poaceae</taxon>
        <taxon>BOP clade</taxon>
        <taxon>Pooideae</taxon>
        <taxon>Triticodae</taxon>
        <taxon>Triticeae</taxon>
        <taxon>Triticinae</taxon>
        <taxon>Aegilops</taxon>
    </lineage>
</organism>
<protein>
    <recommendedName>
        <fullName evidence="1">Reverse transcriptase zinc-binding domain-containing protein</fullName>
    </recommendedName>
</protein>
<evidence type="ECO:0000313" key="3">
    <source>
        <dbReference type="Proteomes" id="UP000015105"/>
    </source>
</evidence>
<dbReference type="InterPro" id="IPR026960">
    <property type="entry name" value="RVT-Znf"/>
</dbReference>
<feature type="domain" description="Reverse transcriptase zinc-binding" evidence="1">
    <location>
        <begin position="1"/>
        <end position="82"/>
    </location>
</feature>
<dbReference type="AlphaFoldDB" id="A0A453K6B6"/>
<reference evidence="2" key="3">
    <citation type="journal article" date="2017" name="Nature">
        <title>Genome sequence of the progenitor of the wheat D genome Aegilops tauschii.</title>
        <authorList>
            <person name="Luo M.C."/>
            <person name="Gu Y.Q."/>
            <person name="Puiu D."/>
            <person name="Wang H."/>
            <person name="Twardziok S.O."/>
            <person name="Deal K.R."/>
            <person name="Huo N."/>
            <person name="Zhu T."/>
            <person name="Wang L."/>
            <person name="Wang Y."/>
            <person name="McGuire P.E."/>
            <person name="Liu S."/>
            <person name="Long H."/>
            <person name="Ramasamy R.K."/>
            <person name="Rodriguez J.C."/>
            <person name="Van S.L."/>
            <person name="Yuan L."/>
            <person name="Wang Z."/>
            <person name="Xia Z."/>
            <person name="Xiao L."/>
            <person name="Anderson O.D."/>
            <person name="Ouyang S."/>
            <person name="Liang Y."/>
            <person name="Zimin A.V."/>
            <person name="Pertea G."/>
            <person name="Qi P."/>
            <person name="Bennetzen J.L."/>
            <person name="Dai X."/>
            <person name="Dawson M.W."/>
            <person name="Muller H.G."/>
            <person name="Kugler K."/>
            <person name="Rivarola-Duarte L."/>
            <person name="Spannagl M."/>
            <person name="Mayer K.F.X."/>
            <person name="Lu F.H."/>
            <person name="Bevan M.W."/>
            <person name="Leroy P."/>
            <person name="Li P."/>
            <person name="You F.M."/>
            <person name="Sun Q."/>
            <person name="Liu Z."/>
            <person name="Lyons E."/>
            <person name="Wicker T."/>
            <person name="Salzberg S.L."/>
            <person name="Devos K.M."/>
            <person name="Dvorak J."/>
        </authorList>
    </citation>
    <scope>NUCLEOTIDE SEQUENCE [LARGE SCALE GENOMIC DNA]</scope>
    <source>
        <strain evidence="2">cv. AL8/78</strain>
    </source>
</reference>
<dbReference type="Pfam" id="PF13966">
    <property type="entry name" value="zf-RVT"/>
    <property type="match status" value="1"/>
</dbReference>
<evidence type="ECO:0000259" key="1">
    <source>
        <dbReference type="Pfam" id="PF13966"/>
    </source>
</evidence>
<name>A0A453K6B6_AEGTS</name>
<reference evidence="2" key="5">
    <citation type="journal article" date="2021" name="G3 (Bethesda)">
        <title>Aegilops tauschii genome assembly Aet v5.0 features greater sequence contiguity and improved annotation.</title>
        <authorList>
            <person name="Wang L."/>
            <person name="Zhu T."/>
            <person name="Rodriguez J.C."/>
            <person name="Deal K.R."/>
            <person name="Dubcovsky J."/>
            <person name="McGuire P.E."/>
            <person name="Lux T."/>
            <person name="Spannagl M."/>
            <person name="Mayer K.F.X."/>
            <person name="Baldrich P."/>
            <person name="Meyers B.C."/>
            <person name="Huo N."/>
            <person name="Gu Y.Q."/>
            <person name="Zhou H."/>
            <person name="Devos K.M."/>
            <person name="Bennetzen J.L."/>
            <person name="Unver T."/>
            <person name="Budak H."/>
            <person name="Gulick P.J."/>
            <person name="Galiba G."/>
            <person name="Kalapos B."/>
            <person name="Nelson D.R."/>
            <person name="Li P."/>
            <person name="You F.M."/>
            <person name="Luo M.C."/>
            <person name="Dvorak J."/>
        </authorList>
    </citation>
    <scope>NUCLEOTIDE SEQUENCE [LARGE SCALE GENOMIC DNA]</scope>
    <source>
        <strain evidence="2">cv. AL8/78</strain>
    </source>
</reference>
<reference evidence="2" key="4">
    <citation type="submission" date="2019-03" db="UniProtKB">
        <authorList>
            <consortium name="EnsemblPlants"/>
        </authorList>
    </citation>
    <scope>IDENTIFICATION</scope>
</reference>
<dbReference type="Proteomes" id="UP000015105">
    <property type="component" value="Chromosome 5D"/>
</dbReference>
<dbReference type="EnsemblPlants" id="AET5Gv20316600.1">
    <property type="protein sequence ID" value="AET5Gv20316600.1"/>
    <property type="gene ID" value="AET5Gv20316600"/>
</dbReference>
<keyword evidence="3" id="KW-1185">Reference proteome</keyword>
<sequence length="104" mass="12121">SSCYQALFLGACEEPHWKLTWKSWAPLRVKFFMWLALQDRCWTAERLAIHGLPHEPACALCDQEDETMQHLMAGCSFSHQVWYDVLAWDRFPTDLPTGDTDFLT</sequence>
<dbReference type="Gramene" id="AET5Gv20316600.1">
    <property type="protein sequence ID" value="AET5Gv20316600.1"/>
    <property type="gene ID" value="AET5Gv20316600"/>
</dbReference>
<evidence type="ECO:0000313" key="2">
    <source>
        <dbReference type="EnsemblPlants" id="AET5Gv20316600.1"/>
    </source>
</evidence>
<reference evidence="3" key="1">
    <citation type="journal article" date="2014" name="Science">
        <title>Ancient hybridizations among the ancestral genomes of bread wheat.</title>
        <authorList>
            <consortium name="International Wheat Genome Sequencing Consortium,"/>
            <person name="Marcussen T."/>
            <person name="Sandve S.R."/>
            <person name="Heier L."/>
            <person name="Spannagl M."/>
            <person name="Pfeifer M."/>
            <person name="Jakobsen K.S."/>
            <person name="Wulff B.B."/>
            <person name="Steuernagel B."/>
            <person name="Mayer K.F."/>
            <person name="Olsen O.A."/>
        </authorList>
    </citation>
    <scope>NUCLEOTIDE SEQUENCE [LARGE SCALE GENOMIC DNA]</scope>
    <source>
        <strain evidence="3">cv. AL8/78</strain>
    </source>
</reference>
<dbReference type="STRING" id="200361.A0A453K6B6"/>
<reference evidence="3" key="2">
    <citation type="journal article" date="2017" name="Nat. Plants">
        <title>The Aegilops tauschii genome reveals multiple impacts of transposons.</title>
        <authorList>
            <person name="Zhao G."/>
            <person name="Zou C."/>
            <person name="Li K."/>
            <person name="Wang K."/>
            <person name="Li T."/>
            <person name="Gao L."/>
            <person name="Zhang X."/>
            <person name="Wang H."/>
            <person name="Yang Z."/>
            <person name="Liu X."/>
            <person name="Jiang W."/>
            <person name="Mao L."/>
            <person name="Kong X."/>
            <person name="Jiao Y."/>
            <person name="Jia J."/>
        </authorList>
    </citation>
    <scope>NUCLEOTIDE SEQUENCE [LARGE SCALE GENOMIC DNA]</scope>
    <source>
        <strain evidence="3">cv. AL8/78</strain>
    </source>
</reference>
<proteinExistence type="predicted"/>